<comment type="catalytic activity">
    <reaction evidence="1 18 19">
        <text>(6R)-NADHX = (6S)-NADHX</text>
        <dbReference type="Rhea" id="RHEA:32215"/>
        <dbReference type="ChEBI" id="CHEBI:64074"/>
        <dbReference type="ChEBI" id="CHEBI:64075"/>
        <dbReference type="EC" id="5.1.99.6"/>
    </reaction>
</comment>
<dbReference type="InterPro" id="IPR004443">
    <property type="entry name" value="YjeF_N_dom"/>
</dbReference>
<evidence type="ECO:0000256" key="3">
    <source>
        <dbReference type="ARBA" id="ARBA00006001"/>
    </source>
</evidence>
<accession>A0A399IZT1</accession>
<dbReference type="PROSITE" id="PS51383">
    <property type="entry name" value="YJEF_C_3"/>
    <property type="match status" value="1"/>
</dbReference>
<dbReference type="EMBL" id="QWJJ01000022">
    <property type="protein sequence ID" value="RII37102.1"/>
    <property type="molecule type" value="Genomic_DNA"/>
</dbReference>
<keyword evidence="13" id="KW-0511">Multifunctional enzyme</keyword>
<feature type="binding site" evidence="17">
    <location>
        <position position="333"/>
    </location>
    <ligand>
        <name>(6S)-NADPHX</name>
        <dbReference type="ChEBI" id="CHEBI:64076"/>
    </ligand>
</feature>
<evidence type="ECO:0000256" key="6">
    <source>
        <dbReference type="ARBA" id="ARBA00022741"/>
    </source>
</evidence>
<evidence type="ECO:0000256" key="4">
    <source>
        <dbReference type="ARBA" id="ARBA00009524"/>
    </source>
</evidence>
<dbReference type="PIRSF" id="PIRSF017184">
    <property type="entry name" value="Nnr"/>
    <property type="match status" value="1"/>
</dbReference>
<feature type="binding site" evidence="18">
    <location>
        <position position="64"/>
    </location>
    <ligand>
        <name>K(+)</name>
        <dbReference type="ChEBI" id="CHEBI:29103"/>
    </ligand>
</feature>
<dbReference type="GO" id="GO:0052856">
    <property type="term" value="F:NAD(P)HX epimerase activity"/>
    <property type="evidence" value="ECO:0007669"/>
    <property type="project" value="UniProtKB-UniRule"/>
</dbReference>
<comment type="catalytic activity">
    <reaction evidence="15 17 19">
        <text>(6S)-NADHX + ADP = AMP + phosphate + NADH + H(+)</text>
        <dbReference type="Rhea" id="RHEA:32223"/>
        <dbReference type="ChEBI" id="CHEBI:15378"/>
        <dbReference type="ChEBI" id="CHEBI:43474"/>
        <dbReference type="ChEBI" id="CHEBI:57945"/>
        <dbReference type="ChEBI" id="CHEBI:64074"/>
        <dbReference type="ChEBI" id="CHEBI:456215"/>
        <dbReference type="ChEBI" id="CHEBI:456216"/>
        <dbReference type="EC" id="4.2.1.136"/>
    </reaction>
</comment>
<dbReference type="GO" id="GO:0046496">
    <property type="term" value="P:nicotinamide nucleotide metabolic process"/>
    <property type="evidence" value="ECO:0007669"/>
    <property type="project" value="UniProtKB-UniRule"/>
</dbReference>
<dbReference type="HAMAP" id="MF_01966">
    <property type="entry name" value="NADHX_epimerase"/>
    <property type="match status" value="1"/>
</dbReference>
<comment type="catalytic activity">
    <reaction evidence="2 18 19">
        <text>(6R)-NADPHX = (6S)-NADPHX</text>
        <dbReference type="Rhea" id="RHEA:32227"/>
        <dbReference type="ChEBI" id="CHEBI:64076"/>
        <dbReference type="ChEBI" id="CHEBI:64077"/>
        <dbReference type="EC" id="5.1.99.6"/>
    </reaction>
</comment>
<feature type="binding site" evidence="18">
    <location>
        <position position="133"/>
    </location>
    <ligand>
        <name>K(+)</name>
        <dbReference type="ChEBI" id="CHEBI:29103"/>
    </ligand>
</feature>
<keyword evidence="23" id="KW-1185">Reference proteome</keyword>
<dbReference type="GO" id="GO:0052855">
    <property type="term" value="F:ADP-dependent NAD(P)H-hydrate dehydratase activity"/>
    <property type="evidence" value="ECO:0007669"/>
    <property type="project" value="UniProtKB-UniRule"/>
</dbReference>
<dbReference type="OrthoDB" id="9806925at2"/>
<feature type="binding site" evidence="17">
    <location>
        <position position="270"/>
    </location>
    <ligand>
        <name>(6S)-NADPHX</name>
        <dbReference type="ChEBI" id="CHEBI:64076"/>
    </ligand>
</feature>
<keyword evidence="9 18" id="KW-0630">Potassium</keyword>
<evidence type="ECO:0000256" key="16">
    <source>
        <dbReference type="ARBA" id="ARBA00049209"/>
    </source>
</evidence>
<comment type="function">
    <text evidence="14 19">Bifunctional enzyme that catalyzes the epimerization of the S- and R-forms of NAD(P)HX and the dehydration of the S-form of NAD(P)HX at the expense of ADP, which is converted to AMP. This allows the repair of both epimers of NAD(P)HX, a damaged form of NAD(P)H that is a result of enzymatic or heat-dependent hydration.</text>
</comment>
<dbReference type="HAMAP" id="MF_01965">
    <property type="entry name" value="NADHX_dehydratase"/>
    <property type="match status" value="1"/>
</dbReference>
<evidence type="ECO:0000256" key="17">
    <source>
        <dbReference type="HAMAP-Rule" id="MF_01965"/>
    </source>
</evidence>
<comment type="function">
    <text evidence="18">Catalyzes the epimerization of the S- and R-forms of NAD(P)HX, a damaged form of NAD(P)H that is a result of enzymatic or heat-dependent hydration. This is a prerequisite for the S-specific NAD(P)H-hydrate dehydratase to allow the repair of both epimers of NAD(P)HX.</text>
</comment>
<protein>
    <recommendedName>
        <fullName evidence="19">Bifunctional NAD(P)H-hydrate repair enzyme</fullName>
    </recommendedName>
    <alternativeName>
        <fullName evidence="19">Nicotinamide nucleotide repair protein</fullName>
    </alternativeName>
    <domain>
        <recommendedName>
            <fullName evidence="19">ADP-dependent (S)-NAD(P)H-hydrate dehydratase</fullName>
            <ecNumber evidence="19">4.2.1.136</ecNumber>
        </recommendedName>
        <alternativeName>
            <fullName evidence="19">ADP-dependent NAD(P)HX dehydratase</fullName>
        </alternativeName>
    </domain>
    <domain>
        <recommendedName>
            <fullName evidence="19">NAD(P)H-hydrate epimerase</fullName>
            <ecNumber evidence="19">5.1.99.6</ecNumber>
        </recommendedName>
    </domain>
</protein>
<gene>
    <name evidence="17" type="primary">nnrD</name>
    <name evidence="18" type="synonym">nnrE</name>
    <name evidence="22" type="ORF">DL237_19040</name>
</gene>
<dbReference type="Pfam" id="PF03853">
    <property type="entry name" value="YjeF_N"/>
    <property type="match status" value="1"/>
</dbReference>
<dbReference type="RefSeq" id="WP_119400637.1">
    <property type="nucleotide sequence ID" value="NZ_QWJJ01000022.1"/>
</dbReference>
<keyword evidence="12 17" id="KW-0456">Lyase</keyword>
<dbReference type="PROSITE" id="PS51385">
    <property type="entry name" value="YJEF_N"/>
    <property type="match status" value="1"/>
</dbReference>
<keyword evidence="5 18" id="KW-0479">Metal-binding</keyword>
<evidence type="ECO:0000313" key="23">
    <source>
        <dbReference type="Proteomes" id="UP000265848"/>
    </source>
</evidence>
<reference evidence="22 23" key="1">
    <citation type="submission" date="2018-08" db="EMBL/GenBank/DDBJ databases">
        <title>Pseudooceanicola sediminis CY03 in the family Rhodobacteracea.</title>
        <authorList>
            <person name="Zhang Y.-J."/>
        </authorList>
    </citation>
    <scope>NUCLEOTIDE SEQUENCE [LARGE SCALE GENOMIC DNA]</scope>
    <source>
        <strain evidence="22 23">CY03</strain>
    </source>
</reference>
<dbReference type="InterPro" id="IPR036652">
    <property type="entry name" value="YjeF_N_dom_sf"/>
</dbReference>
<dbReference type="Proteomes" id="UP000265848">
    <property type="component" value="Unassembled WGS sequence"/>
</dbReference>
<evidence type="ECO:0000256" key="15">
    <source>
        <dbReference type="ARBA" id="ARBA00048238"/>
    </source>
</evidence>
<organism evidence="22 23">
    <name type="scientific">Pseudooceanicola sediminis</name>
    <dbReference type="NCBI Taxonomy" id="2211117"/>
    <lineage>
        <taxon>Bacteria</taxon>
        <taxon>Pseudomonadati</taxon>
        <taxon>Pseudomonadota</taxon>
        <taxon>Alphaproteobacteria</taxon>
        <taxon>Rhodobacterales</taxon>
        <taxon>Paracoccaceae</taxon>
        <taxon>Pseudooceanicola</taxon>
    </lineage>
</organism>
<dbReference type="InterPro" id="IPR017953">
    <property type="entry name" value="Carbohydrate_kinase_pred_CS"/>
</dbReference>
<feature type="binding site" evidence="17">
    <location>
        <position position="464"/>
    </location>
    <ligand>
        <name>(6S)-NADPHX</name>
        <dbReference type="ChEBI" id="CHEBI:64076"/>
    </ligand>
</feature>
<feature type="binding site" evidence="18">
    <location>
        <begin position="63"/>
        <end position="67"/>
    </location>
    <ligand>
        <name>(6S)-NADPHX</name>
        <dbReference type="ChEBI" id="CHEBI:64076"/>
    </ligand>
</feature>
<feature type="binding site" evidence="18">
    <location>
        <position position="166"/>
    </location>
    <ligand>
        <name>(6S)-NADPHX</name>
        <dbReference type="ChEBI" id="CHEBI:64076"/>
    </ligand>
</feature>
<dbReference type="PANTHER" id="PTHR12592">
    <property type="entry name" value="ATP-DEPENDENT (S)-NAD(P)H-HYDRATE DEHYDRATASE FAMILY MEMBER"/>
    <property type="match status" value="1"/>
</dbReference>
<dbReference type="InterPro" id="IPR000631">
    <property type="entry name" value="CARKD"/>
</dbReference>
<dbReference type="Pfam" id="PF01256">
    <property type="entry name" value="Carb_kinase"/>
    <property type="match status" value="1"/>
</dbReference>
<evidence type="ECO:0000256" key="7">
    <source>
        <dbReference type="ARBA" id="ARBA00022840"/>
    </source>
</evidence>
<evidence type="ECO:0000256" key="11">
    <source>
        <dbReference type="ARBA" id="ARBA00023235"/>
    </source>
</evidence>
<feature type="binding site" evidence="18">
    <location>
        <position position="169"/>
    </location>
    <ligand>
        <name>K(+)</name>
        <dbReference type="ChEBI" id="CHEBI:29103"/>
    </ligand>
</feature>
<evidence type="ECO:0000256" key="18">
    <source>
        <dbReference type="HAMAP-Rule" id="MF_01966"/>
    </source>
</evidence>
<dbReference type="GO" id="GO:0110051">
    <property type="term" value="P:metabolite repair"/>
    <property type="evidence" value="ECO:0007669"/>
    <property type="project" value="TreeGrafter"/>
</dbReference>
<evidence type="ECO:0000256" key="10">
    <source>
        <dbReference type="ARBA" id="ARBA00023027"/>
    </source>
</evidence>
<comment type="similarity">
    <text evidence="17">Belongs to the NnrD/CARKD family.</text>
</comment>
<dbReference type="GO" id="GO:0046872">
    <property type="term" value="F:metal ion binding"/>
    <property type="evidence" value="ECO:0007669"/>
    <property type="project" value="UniProtKB-UniRule"/>
</dbReference>
<sequence length="519" mass="52712">MSKLMTGGQMRDAEKAAIRTGKVTGATLMQRAGQGVFDAISKRWPDLAMRRGTRALILCGPGNNGGDGFVVACLLASAGWSVDVALLGDPARLPPDAAANHAKWVDGGRHPVWPLADVAGLIGRDGGHDLMVDALFGTGLSRAVAEDVMQVLRLAIGRAGHSVAIDILSGLCADSGRWLGADAGLSVDLTVTFHIARPGHVLSAGATATRALRIVDIGLPAPSASQNDTLAQLIDSSGDVASVAHKDPAAHKFGSGHALVLSGGAGRTGAARLAARAALRIGAGLVTLGVPPAAQQEVACQITALMLARVPDAPALVALLHDHRLSALCLGPGLGIGARTRALVVAALQADRAVVLDADALTSFSDDPEALFDLSRGTRTVLTPHGGEFARLFPDLAERLAATPATGPAWSRLDAVQAASARAGCTVLLKGADTVIAAPDAPVHVHAACRGRAAPWLATAGAGDVLAGLITGLLARGQAPLDAAARAAWLHVECARHVGPGLIAEDLPEALPGVLRALI</sequence>
<feature type="binding site" evidence="17">
    <location>
        <position position="385"/>
    </location>
    <ligand>
        <name>(6S)-NADPHX</name>
        <dbReference type="ChEBI" id="CHEBI:64076"/>
    </ligand>
</feature>
<dbReference type="PROSITE" id="PS01050">
    <property type="entry name" value="YJEF_C_2"/>
    <property type="match status" value="1"/>
</dbReference>
<name>A0A399IZT1_9RHOB</name>
<feature type="binding site" evidence="17">
    <location>
        <position position="463"/>
    </location>
    <ligand>
        <name>AMP</name>
        <dbReference type="ChEBI" id="CHEBI:456215"/>
    </ligand>
</feature>
<dbReference type="Gene3D" id="3.40.1190.20">
    <property type="match status" value="1"/>
</dbReference>
<evidence type="ECO:0000256" key="1">
    <source>
        <dbReference type="ARBA" id="ARBA00000013"/>
    </source>
</evidence>
<dbReference type="AlphaFoldDB" id="A0A399IZT1"/>
<keyword evidence="8 17" id="KW-0521">NADP</keyword>
<feature type="binding site" evidence="18">
    <location>
        <begin position="137"/>
        <end position="143"/>
    </location>
    <ligand>
        <name>(6S)-NADPHX</name>
        <dbReference type="ChEBI" id="CHEBI:64076"/>
    </ligand>
</feature>
<comment type="cofactor">
    <cofactor evidence="17">
        <name>Mg(2+)</name>
        <dbReference type="ChEBI" id="CHEBI:18420"/>
    </cofactor>
</comment>
<evidence type="ECO:0000256" key="19">
    <source>
        <dbReference type="PIRNR" id="PIRNR017184"/>
    </source>
</evidence>
<comment type="similarity">
    <text evidence="3 19">In the N-terminal section; belongs to the NnrE/AIBP family.</text>
</comment>
<evidence type="ECO:0000313" key="22">
    <source>
        <dbReference type="EMBL" id="RII37102.1"/>
    </source>
</evidence>
<dbReference type="NCBIfam" id="TIGR00196">
    <property type="entry name" value="yjeF_cterm"/>
    <property type="match status" value="1"/>
</dbReference>
<evidence type="ECO:0000256" key="12">
    <source>
        <dbReference type="ARBA" id="ARBA00023239"/>
    </source>
</evidence>
<dbReference type="InterPro" id="IPR030677">
    <property type="entry name" value="Nnr"/>
</dbReference>
<comment type="function">
    <text evidence="17">Catalyzes the dehydration of the S-form of NAD(P)HX at the expense of ADP, which is converted to AMP. Together with NAD(P)HX epimerase, which catalyzes the epimerization of the S- and R-forms, the enzyme allows the repair of both epimers of NAD(P)HX, a damaged form of NAD(P)H that is a result of enzymatic or heat-dependent hydration.</text>
</comment>
<dbReference type="EC" id="5.1.99.6" evidence="19"/>
<proteinExistence type="inferred from homology"/>
<keyword evidence="7 17" id="KW-0067">ATP-binding</keyword>
<comment type="subunit">
    <text evidence="17">Homotetramer.</text>
</comment>
<dbReference type="PANTHER" id="PTHR12592:SF0">
    <property type="entry name" value="ATP-DEPENDENT (S)-NAD(P)H-HYDRATE DEHYDRATASE"/>
    <property type="match status" value="1"/>
</dbReference>
<dbReference type="SUPFAM" id="SSF64153">
    <property type="entry name" value="YjeF N-terminal domain-like"/>
    <property type="match status" value="1"/>
</dbReference>
<dbReference type="EC" id="4.2.1.136" evidence="19"/>
<dbReference type="SUPFAM" id="SSF53613">
    <property type="entry name" value="Ribokinase-like"/>
    <property type="match status" value="1"/>
</dbReference>
<keyword evidence="11 18" id="KW-0413">Isomerase</keyword>
<dbReference type="InterPro" id="IPR029056">
    <property type="entry name" value="Ribokinase-like"/>
</dbReference>
<dbReference type="CDD" id="cd01171">
    <property type="entry name" value="YXKO-related"/>
    <property type="match status" value="1"/>
</dbReference>
<dbReference type="Gene3D" id="3.40.50.10260">
    <property type="entry name" value="YjeF N-terminal domain"/>
    <property type="match status" value="1"/>
</dbReference>
<evidence type="ECO:0000256" key="9">
    <source>
        <dbReference type="ARBA" id="ARBA00022958"/>
    </source>
</evidence>
<evidence type="ECO:0000259" key="21">
    <source>
        <dbReference type="PROSITE" id="PS51385"/>
    </source>
</evidence>
<evidence type="ECO:0000256" key="13">
    <source>
        <dbReference type="ARBA" id="ARBA00023268"/>
    </source>
</evidence>
<evidence type="ECO:0000256" key="5">
    <source>
        <dbReference type="ARBA" id="ARBA00022723"/>
    </source>
</evidence>
<comment type="catalytic activity">
    <reaction evidence="16 17 19">
        <text>(6S)-NADPHX + ADP = AMP + phosphate + NADPH + H(+)</text>
        <dbReference type="Rhea" id="RHEA:32235"/>
        <dbReference type="ChEBI" id="CHEBI:15378"/>
        <dbReference type="ChEBI" id="CHEBI:43474"/>
        <dbReference type="ChEBI" id="CHEBI:57783"/>
        <dbReference type="ChEBI" id="CHEBI:64076"/>
        <dbReference type="ChEBI" id="CHEBI:456215"/>
        <dbReference type="ChEBI" id="CHEBI:456216"/>
        <dbReference type="EC" id="4.2.1.136"/>
    </reaction>
</comment>
<comment type="cofactor">
    <cofactor evidence="18 19">
        <name>K(+)</name>
        <dbReference type="ChEBI" id="CHEBI:29103"/>
    </cofactor>
    <text evidence="18 19">Binds 1 potassium ion per subunit.</text>
</comment>
<evidence type="ECO:0000256" key="8">
    <source>
        <dbReference type="ARBA" id="ARBA00022857"/>
    </source>
</evidence>
<evidence type="ECO:0000256" key="2">
    <source>
        <dbReference type="ARBA" id="ARBA00000909"/>
    </source>
</evidence>
<dbReference type="GO" id="GO:0005524">
    <property type="term" value="F:ATP binding"/>
    <property type="evidence" value="ECO:0007669"/>
    <property type="project" value="UniProtKB-UniRule"/>
</dbReference>
<feature type="domain" description="YjeF N-terminal" evidence="21">
    <location>
        <begin position="10"/>
        <end position="225"/>
    </location>
</feature>
<comment type="caution">
    <text evidence="18">Lacks conserved residue(s) required for the propagation of feature annotation.</text>
</comment>
<evidence type="ECO:0000259" key="20">
    <source>
        <dbReference type="PROSITE" id="PS51383"/>
    </source>
</evidence>
<keyword evidence="10 17" id="KW-0520">NAD</keyword>
<comment type="caution">
    <text evidence="22">The sequence shown here is derived from an EMBL/GenBank/DDBJ whole genome shotgun (WGS) entry which is preliminary data.</text>
</comment>
<evidence type="ECO:0000256" key="14">
    <source>
        <dbReference type="ARBA" id="ARBA00025153"/>
    </source>
</evidence>
<dbReference type="NCBIfam" id="TIGR00197">
    <property type="entry name" value="yjeF_nterm"/>
    <property type="match status" value="1"/>
</dbReference>
<feature type="domain" description="YjeF C-terminal" evidence="20">
    <location>
        <begin position="235"/>
        <end position="518"/>
    </location>
</feature>
<keyword evidence="6 17" id="KW-0547">Nucleotide-binding</keyword>
<comment type="similarity">
    <text evidence="4 19">In the C-terminal section; belongs to the NnrD/CARKD family.</text>
</comment>
<feature type="binding site" evidence="17">
    <location>
        <begin position="430"/>
        <end position="434"/>
    </location>
    <ligand>
        <name>AMP</name>
        <dbReference type="ChEBI" id="CHEBI:456215"/>
    </ligand>
</feature>
<comment type="similarity">
    <text evidence="18">Belongs to the NnrE/AIBP family.</text>
</comment>